<organism evidence="1 2">
    <name type="scientific">Meganyctiphanes norvegica</name>
    <name type="common">Northern krill</name>
    <name type="synonym">Thysanopoda norvegica</name>
    <dbReference type="NCBI Taxonomy" id="48144"/>
    <lineage>
        <taxon>Eukaryota</taxon>
        <taxon>Metazoa</taxon>
        <taxon>Ecdysozoa</taxon>
        <taxon>Arthropoda</taxon>
        <taxon>Crustacea</taxon>
        <taxon>Multicrustacea</taxon>
        <taxon>Malacostraca</taxon>
        <taxon>Eumalacostraca</taxon>
        <taxon>Eucarida</taxon>
        <taxon>Euphausiacea</taxon>
        <taxon>Euphausiidae</taxon>
        <taxon>Meganyctiphanes</taxon>
    </lineage>
</organism>
<evidence type="ECO:0000313" key="1">
    <source>
        <dbReference type="EMBL" id="CAL4159010.1"/>
    </source>
</evidence>
<protein>
    <recommendedName>
        <fullName evidence="3">Reverse transcriptase zinc-binding domain-containing protein</fullName>
    </recommendedName>
</protein>
<sequence length="230" mass="27577">LNPLFNIVELPVNISFTKSKFYNEIVQLTRKLIHMNSFPNIDSKVIYEYLLPNSQPLVNSRPNVNWKKSWKNLNFKYVNIYVRDIVFKFFHEIITTRSRLFQIKKIESPLCLICDSMETRIHMFVECRKVKYVFQYFKDMLNKICKMQITDSNKILHLDFKGNKRQVNTAVIMVTTYIGCIWYSRSSIKCIEAQDFKTNIIKQNHMLHLILKDNIIKYFTEEFCKVTENM</sequence>
<gene>
    <name evidence="1" type="ORF">MNOR_LOCUS32207</name>
</gene>
<comment type="caution">
    <text evidence="1">The sequence shown here is derived from an EMBL/GenBank/DDBJ whole genome shotgun (WGS) entry which is preliminary data.</text>
</comment>
<proteinExistence type="predicted"/>
<keyword evidence="2" id="KW-1185">Reference proteome</keyword>
<dbReference type="EMBL" id="CAXKWB010043254">
    <property type="protein sequence ID" value="CAL4159010.1"/>
    <property type="molecule type" value="Genomic_DNA"/>
</dbReference>
<evidence type="ECO:0008006" key="3">
    <source>
        <dbReference type="Google" id="ProtNLM"/>
    </source>
</evidence>
<name>A0AAV2S2F0_MEGNR</name>
<dbReference type="Proteomes" id="UP001497623">
    <property type="component" value="Unassembled WGS sequence"/>
</dbReference>
<reference evidence="1 2" key="1">
    <citation type="submission" date="2024-05" db="EMBL/GenBank/DDBJ databases">
        <authorList>
            <person name="Wallberg A."/>
        </authorList>
    </citation>
    <scope>NUCLEOTIDE SEQUENCE [LARGE SCALE GENOMIC DNA]</scope>
</reference>
<accession>A0AAV2S2F0</accession>
<evidence type="ECO:0000313" key="2">
    <source>
        <dbReference type="Proteomes" id="UP001497623"/>
    </source>
</evidence>
<dbReference type="AlphaFoldDB" id="A0AAV2S2F0"/>
<feature type="non-terminal residue" evidence="1">
    <location>
        <position position="1"/>
    </location>
</feature>